<feature type="domain" description="Ubiquitin-like" evidence="7">
    <location>
        <begin position="67"/>
        <end position="137"/>
    </location>
</feature>
<dbReference type="InterPro" id="IPR029071">
    <property type="entry name" value="Ubiquitin-like_domsf"/>
</dbReference>
<evidence type="ECO:0000259" key="7">
    <source>
        <dbReference type="PROSITE" id="PS50053"/>
    </source>
</evidence>
<organism evidence="9 10">
    <name type="scientific">Cannabis sativa</name>
    <name type="common">Hemp</name>
    <name type="synonym">Marijuana</name>
    <dbReference type="NCBI Taxonomy" id="3483"/>
    <lineage>
        <taxon>Eukaryota</taxon>
        <taxon>Viridiplantae</taxon>
        <taxon>Streptophyta</taxon>
        <taxon>Embryophyta</taxon>
        <taxon>Tracheophyta</taxon>
        <taxon>Spermatophyta</taxon>
        <taxon>Magnoliopsida</taxon>
        <taxon>eudicotyledons</taxon>
        <taxon>Gunneridae</taxon>
        <taxon>Pentapetalae</taxon>
        <taxon>rosids</taxon>
        <taxon>fabids</taxon>
        <taxon>Rosales</taxon>
        <taxon>Cannabaceae</taxon>
        <taxon>Cannabis</taxon>
    </lineage>
</organism>
<evidence type="ECO:0000256" key="2">
    <source>
        <dbReference type="ARBA" id="ARBA00022771"/>
    </source>
</evidence>
<dbReference type="Proteomes" id="UP000583929">
    <property type="component" value="Unassembled WGS sequence"/>
</dbReference>
<evidence type="ECO:0000259" key="8">
    <source>
        <dbReference type="PROSITE" id="PS50089"/>
    </source>
</evidence>
<feature type="region of interest" description="Disordered" evidence="6">
    <location>
        <begin position="689"/>
        <end position="728"/>
    </location>
</feature>
<feature type="compositionally biased region" description="Basic residues" evidence="6">
    <location>
        <begin position="698"/>
        <end position="707"/>
    </location>
</feature>
<feature type="region of interest" description="Disordered" evidence="6">
    <location>
        <begin position="949"/>
        <end position="1001"/>
    </location>
</feature>
<evidence type="ECO:0000256" key="6">
    <source>
        <dbReference type="SAM" id="MobiDB-lite"/>
    </source>
</evidence>
<evidence type="ECO:0000256" key="4">
    <source>
        <dbReference type="ARBA" id="ARBA00023186"/>
    </source>
</evidence>
<protein>
    <submittedName>
        <fullName evidence="9">Uncharacterized protein</fullName>
    </submittedName>
</protein>
<feature type="compositionally biased region" description="Polar residues" evidence="6">
    <location>
        <begin position="326"/>
        <end position="340"/>
    </location>
</feature>
<accession>A0A7J6HT88</accession>
<dbReference type="Gene3D" id="1.20.58.120">
    <property type="entry name" value="BAG domain"/>
    <property type="match status" value="1"/>
</dbReference>
<keyword evidence="10" id="KW-1185">Reference proteome</keyword>
<dbReference type="PROSITE" id="PS00518">
    <property type="entry name" value="ZF_RING_1"/>
    <property type="match status" value="1"/>
</dbReference>
<dbReference type="GO" id="GO:0005737">
    <property type="term" value="C:cytoplasm"/>
    <property type="evidence" value="ECO:0007669"/>
    <property type="project" value="TreeGrafter"/>
</dbReference>
<dbReference type="PANTHER" id="PTHR12329">
    <property type="entry name" value="BCL2-ASSOCIATED ATHANOGENE"/>
    <property type="match status" value="1"/>
</dbReference>
<evidence type="ECO:0000256" key="1">
    <source>
        <dbReference type="ARBA" id="ARBA00022723"/>
    </source>
</evidence>
<evidence type="ECO:0000313" key="9">
    <source>
        <dbReference type="EMBL" id="KAF4398486.1"/>
    </source>
</evidence>
<evidence type="ECO:0000256" key="5">
    <source>
        <dbReference type="PROSITE-ProRule" id="PRU00175"/>
    </source>
</evidence>
<dbReference type="PROSITE" id="PS50053">
    <property type="entry name" value="UBIQUITIN_2"/>
    <property type="match status" value="1"/>
</dbReference>
<dbReference type="GO" id="GO:0051087">
    <property type="term" value="F:protein-folding chaperone binding"/>
    <property type="evidence" value="ECO:0007669"/>
    <property type="project" value="InterPro"/>
</dbReference>
<dbReference type="Gene3D" id="3.10.20.90">
    <property type="entry name" value="Phosphatidylinositol 3-kinase Catalytic Subunit, Chain A, domain 1"/>
    <property type="match status" value="1"/>
</dbReference>
<comment type="caution">
    <text evidence="9">The sequence shown here is derived from an EMBL/GenBank/DDBJ whole genome shotgun (WGS) entry which is preliminary data.</text>
</comment>
<dbReference type="SMART" id="SM00213">
    <property type="entry name" value="UBQ"/>
    <property type="match status" value="1"/>
</dbReference>
<gene>
    <name evidence="9" type="ORF">G4B88_025465</name>
</gene>
<feature type="region of interest" description="Disordered" evidence="6">
    <location>
        <begin position="315"/>
        <end position="344"/>
    </location>
</feature>
<feature type="region of interest" description="Disordered" evidence="6">
    <location>
        <begin position="265"/>
        <end position="297"/>
    </location>
</feature>
<feature type="region of interest" description="Disordered" evidence="6">
    <location>
        <begin position="1"/>
        <end position="20"/>
    </location>
</feature>
<name>A0A7J6HT88_CANSA</name>
<dbReference type="InterPro" id="IPR039773">
    <property type="entry name" value="BAG_chaperone_regulator"/>
</dbReference>
<sequence length="1149" mass="127066">MKRMMIKSNNNNHKNNASYGRLSYNNSNNMTSSSAASRDEEFEWEMRPGGMLVQKRIGTSTITATVPNLRLRIAFGALRYEISVNSQATFGEVKKLVSAESGLEPGEQKLIFRGKERENGEYLDTCGVKDGSKVILIEDPTSIEKRFIERRKNAKIQTVHRAISDVSMEIDKYAEQVFEMEKSISSGIKVSELQITTLIEMLMRQAIKLENIQTEGETAAQKNLQGKRVQKIVETLDAVKISNARLKHAVDSNFTNAVFNDDDELIQSIPNGGNTNNTSSAAPMHDSGEKDMEQQVTPPTVAPATIPVEDLPAAETAEADHHVSTGAETPNADNQSQSQVALRRSQRQPKLIASTFLNGVLEKLYYYYMSTIRNEINFDCAGEAISYDLATLSLLSSAATLNCNHVFCNSCIVKSMKSDSNCPVCKIPYRRREIRPVPHMDNLVSVYKSMEVASGMNIFITQNASASKSSDGKKPVDDCNIRNRHDSSQICIEKQDTFKEQGSIERCNSDLKVFDSGHAKPSFPAKKRIQVPHSQPGDVDKLSEEPNLSPFFWLRDDENVENLSQQTCTDPFINMSLPAIPAFSDIKDSDDENSLEMAPEEGEPGKSYNVADMFDSEMFEWTQRACSPELCTSPFKTQVADTDELAVQGEGLKEVRKGKKRSKVLPARKEDDRCTIELNDTSLPVTNKANDQAGCQSSKKRGRKAKKAVGMTCPQKKSKEVGVSVDSDEKGQEMLNTSNMQVADTNESEDLKEVLQDKKRGKKKLARKKDQCTNELCDTSLHRTNNVNDQEGCQSSKKRGRKAKKTVGTTFLEKDAEDALGFSVDLNEKGEEMLNSFTMQVADDDELAVQAEDLKEVPRDKTRAKKVLARKEGNGSTNELCDNSLLGTNYANDCQSSKKRGRKAKKTGGATCPEKNAKEALGISVDLNNKGQETLSTFKRAKKICAASEGAETLDEENKDTSTELPISLGKKKRCKDLSSKSPGSSSDKIHVQNQIQHPVSLKRQRLDSMQNDSEEASNVKGQTNEDAIANLSALLVPLANKIKPSESMKESNKLSSIAKAKSSDHGLRNKRKLKVSFIGDSTGDIADDIQHKLDVGSFTDPSKVKKLSLTGDVVLQRCQNIPSKIQCAFCLSSEETENCNLVVMINQR</sequence>
<dbReference type="AlphaFoldDB" id="A0A7J6HT88"/>
<dbReference type="InterPro" id="IPR013083">
    <property type="entry name" value="Znf_RING/FYVE/PHD"/>
</dbReference>
<dbReference type="PANTHER" id="PTHR12329:SF17">
    <property type="entry name" value="OS04G0619900 PROTEIN"/>
    <property type="match status" value="1"/>
</dbReference>
<dbReference type="EMBL" id="JAATIQ010000026">
    <property type="protein sequence ID" value="KAF4398486.1"/>
    <property type="molecule type" value="Genomic_DNA"/>
</dbReference>
<dbReference type="GO" id="GO:0000774">
    <property type="term" value="F:adenyl-nucleotide exchange factor activity"/>
    <property type="evidence" value="ECO:0007669"/>
    <property type="project" value="TreeGrafter"/>
</dbReference>
<dbReference type="SUPFAM" id="SSF63491">
    <property type="entry name" value="BAG domain"/>
    <property type="match status" value="1"/>
</dbReference>
<keyword evidence="1" id="KW-0479">Metal-binding</keyword>
<dbReference type="SUPFAM" id="SSF57850">
    <property type="entry name" value="RING/U-box"/>
    <property type="match status" value="1"/>
</dbReference>
<dbReference type="Pfam" id="PF13923">
    <property type="entry name" value="zf-C3HC4_2"/>
    <property type="match status" value="1"/>
</dbReference>
<dbReference type="GO" id="GO:0050821">
    <property type="term" value="P:protein stabilization"/>
    <property type="evidence" value="ECO:0007669"/>
    <property type="project" value="TreeGrafter"/>
</dbReference>
<dbReference type="InterPro" id="IPR001841">
    <property type="entry name" value="Znf_RING"/>
</dbReference>
<keyword evidence="3" id="KW-0862">Zinc</keyword>
<dbReference type="InterPro" id="IPR017907">
    <property type="entry name" value="Znf_RING_CS"/>
</dbReference>
<dbReference type="InterPro" id="IPR000626">
    <property type="entry name" value="Ubiquitin-like_dom"/>
</dbReference>
<dbReference type="SUPFAM" id="SSF54236">
    <property type="entry name" value="Ubiquitin-like"/>
    <property type="match status" value="1"/>
</dbReference>
<dbReference type="InterPro" id="IPR003103">
    <property type="entry name" value="BAG_domain"/>
</dbReference>
<feature type="compositionally biased region" description="Polar residues" evidence="6">
    <location>
        <begin position="268"/>
        <end position="281"/>
    </location>
</feature>
<evidence type="ECO:0000256" key="3">
    <source>
        <dbReference type="ARBA" id="ARBA00022833"/>
    </source>
</evidence>
<reference evidence="9 10" key="1">
    <citation type="journal article" date="2020" name="bioRxiv">
        <title>Sequence and annotation of 42 cannabis genomes reveals extensive copy number variation in cannabinoid synthesis and pathogen resistance genes.</title>
        <authorList>
            <person name="Mckernan K.J."/>
            <person name="Helbert Y."/>
            <person name="Kane L.T."/>
            <person name="Ebling H."/>
            <person name="Zhang L."/>
            <person name="Liu B."/>
            <person name="Eaton Z."/>
            <person name="Mclaughlin S."/>
            <person name="Kingan S."/>
            <person name="Baybayan P."/>
            <person name="Concepcion G."/>
            <person name="Jordan M."/>
            <person name="Riva A."/>
            <person name="Barbazuk W."/>
            <person name="Harkins T."/>
        </authorList>
    </citation>
    <scope>NUCLEOTIDE SEQUENCE [LARGE SCALE GENOMIC DNA]</scope>
    <source>
        <strain evidence="10">cv. Jamaican Lion 4</strain>
        <tissue evidence="9">Leaf</tissue>
    </source>
</reference>
<dbReference type="PROSITE" id="PS50089">
    <property type="entry name" value="ZF_RING_2"/>
    <property type="match status" value="1"/>
</dbReference>
<proteinExistence type="predicted"/>
<keyword evidence="2 5" id="KW-0863">Zinc-finger</keyword>
<dbReference type="InterPro" id="IPR036533">
    <property type="entry name" value="BAG_dom_sf"/>
</dbReference>
<dbReference type="Pfam" id="PF00240">
    <property type="entry name" value="ubiquitin"/>
    <property type="match status" value="1"/>
</dbReference>
<dbReference type="Pfam" id="PF02179">
    <property type="entry name" value="BAG"/>
    <property type="match status" value="1"/>
</dbReference>
<keyword evidence="4" id="KW-0143">Chaperone</keyword>
<evidence type="ECO:0000313" key="10">
    <source>
        <dbReference type="Proteomes" id="UP000583929"/>
    </source>
</evidence>
<dbReference type="GO" id="GO:0008270">
    <property type="term" value="F:zinc ion binding"/>
    <property type="evidence" value="ECO:0007669"/>
    <property type="project" value="UniProtKB-KW"/>
</dbReference>
<dbReference type="Gene3D" id="3.30.40.10">
    <property type="entry name" value="Zinc/RING finger domain, C3HC4 (zinc finger)"/>
    <property type="match status" value="1"/>
</dbReference>
<feature type="domain" description="RING-type" evidence="8">
    <location>
        <begin position="380"/>
        <end position="426"/>
    </location>
</feature>